<reference evidence="3" key="1">
    <citation type="submission" date="2023-04" db="EMBL/GenBank/DDBJ databases">
        <authorList>
            <person name="Vijverberg K."/>
            <person name="Xiong W."/>
            <person name="Schranz E."/>
        </authorList>
    </citation>
    <scope>NUCLEOTIDE SEQUENCE</scope>
</reference>
<dbReference type="InterPro" id="IPR018247">
    <property type="entry name" value="EF_Hand_1_Ca_BS"/>
</dbReference>
<dbReference type="PANTHER" id="PTHR47319:SF5">
    <property type="entry name" value="CALCIUM-BINDING EF-HAND PROTEIN"/>
    <property type="match status" value="1"/>
</dbReference>
<dbReference type="AlphaFoldDB" id="A0AA35VKP5"/>
<dbReference type="InterPro" id="IPR044205">
    <property type="entry name" value="KIC/PBP1/KRP1"/>
</dbReference>
<proteinExistence type="predicted"/>
<evidence type="ECO:0000256" key="1">
    <source>
        <dbReference type="ARBA" id="ARBA00022837"/>
    </source>
</evidence>
<dbReference type="Pfam" id="PF13833">
    <property type="entry name" value="EF-hand_8"/>
    <property type="match status" value="1"/>
</dbReference>
<dbReference type="PROSITE" id="PS00018">
    <property type="entry name" value="EF_HAND_1"/>
    <property type="match status" value="1"/>
</dbReference>
<evidence type="ECO:0000313" key="3">
    <source>
        <dbReference type="EMBL" id="CAI9268105.1"/>
    </source>
</evidence>
<dbReference type="InterPro" id="IPR011992">
    <property type="entry name" value="EF-hand-dom_pair"/>
</dbReference>
<name>A0AA35VKP5_LACSI</name>
<dbReference type="Proteomes" id="UP001177003">
    <property type="component" value="Chromosome 1"/>
</dbReference>
<protein>
    <recommendedName>
        <fullName evidence="2">EF-hand domain-containing protein</fullName>
    </recommendedName>
</protein>
<evidence type="ECO:0000313" key="4">
    <source>
        <dbReference type="Proteomes" id="UP001177003"/>
    </source>
</evidence>
<sequence length="117" mass="13388">MGLKSGNFVVEFEDHFPSMVEKLGAEGFMNELYKGFELLEDRDTKGFITFDSLKRNASSLGLQKMNDSELRYMVREGDVDGDGKLSEMEFYVLMFRLSPGLMEGSLRWLEIAVLNEL</sequence>
<feature type="domain" description="EF-hand" evidence="2">
    <location>
        <begin position="65"/>
        <end position="100"/>
    </location>
</feature>
<keyword evidence="1" id="KW-0106">Calcium</keyword>
<dbReference type="EMBL" id="OX465077">
    <property type="protein sequence ID" value="CAI9268105.1"/>
    <property type="molecule type" value="Genomic_DNA"/>
</dbReference>
<dbReference type="GO" id="GO:0005509">
    <property type="term" value="F:calcium ion binding"/>
    <property type="evidence" value="ECO:0007669"/>
    <property type="project" value="InterPro"/>
</dbReference>
<dbReference type="SUPFAM" id="SSF47473">
    <property type="entry name" value="EF-hand"/>
    <property type="match status" value="1"/>
</dbReference>
<accession>A0AA35VKP5</accession>
<organism evidence="3 4">
    <name type="scientific">Lactuca saligna</name>
    <name type="common">Willowleaf lettuce</name>
    <dbReference type="NCBI Taxonomy" id="75948"/>
    <lineage>
        <taxon>Eukaryota</taxon>
        <taxon>Viridiplantae</taxon>
        <taxon>Streptophyta</taxon>
        <taxon>Embryophyta</taxon>
        <taxon>Tracheophyta</taxon>
        <taxon>Spermatophyta</taxon>
        <taxon>Magnoliopsida</taxon>
        <taxon>eudicotyledons</taxon>
        <taxon>Gunneridae</taxon>
        <taxon>Pentapetalae</taxon>
        <taxon>asterids</taxon>
        <taxon>campanulids</taxon>
        <taxon>Asterales</taxon>
        <taxon>Asteraceae</taxon>
        <taxon>Cichorioideae</taxon>
        <taxon>Cichorieae</taxon>
        <taxon>Lactucinae</taxon>
        <taxon>Lactuca</taxon>
    </lineage>
</organism>
<dbReference type="PANTHER" id="PTHR47319">
    <property type="entry name" value="CALCIUM-BINDING PROTEIN KIC"/>
    <property type="match status" value="1"/>
</dbReference>
<keyword evidence="4" id="KW-1185">Reference proteome</keyword>
<evidence type="ECO:0000259" key="2">
    <source>
        <dbReference type="PROSITE" id="PS50222"/>
    </source>
</evidence>
<dbReference type="Gene3D" id="1.10.238.10">
    <property type="entry name" value="EF-hand"/>
    <property type="match status" value="1"/>
</dbReference>
<gene>
    <name evidence="3" type="ORF">LSALG_LOCUS8553</name>
</gene>
<dbReference type="PROSITE" id="PS50222">
    <property type="entry name" value="EF_HAND_2"/>
    <property type="match status" value="1"/>
</dbReference>
<dbReference type="InterPro" id="IPR002048">
    <property type="entry name" value="EF_hand_dom"/>
</dbReference>